<evidence type="ECO:0000313" key="3">
    <source>
        <dbReference type="Proteomes" id="UP001621813"/>
    </source>
</evidence>
<feature type="coiled-coil region" evidence="1">
    <location>
        <begin position="9"/>
        <end position="38"/>
    </location>
</feature>
<dbReference type="Proteomes" id="UP001621813">
    <property type="component" value="Unassembled WGS sequence"/>
</dbReference>
<dbReference type="RefSeq" id="WP_164849072.1">
    <property type="nucleotide sequence ID" value="NZ_CP097869.1"/>
</dbReference>
<keyword evidence="3" id="KW-1185">Reference proteome</keyword>
<keyword evidence="1" id="KW-0175">Coiled coil</keyword>
<evidence type="ECO:0000256" key="1">
    <source>
        <dbReference type="SAM" id="Coils"/>
    </source>
</evidence>
<comment type="caution">
    <text evidence="2">The sequence shown here is derived from an EMBL/GenBank/DDBJ whole genome shotgun (WGS) entry which is preliminary data.</text>
</comment>
<name>A0ABW8PMQ9_9FLAO</name>
<dbReference type="EMBL" id="JAZGZR010000009">
    <property type="protein sequence ID" value="MFK7049245.1"/>
    <property type="molecule type" value="Genomic_DNA"/>
</dbReference>
<accession>A0ABW8PMQ9</accession>
<gene>
    <name evidence="2" type="ORF">V3Q77_05010</name>
</gene>
<organism evidence="2 3">
    <name type="scientific">Flavobacterium davisii</name>
    <dbReference type="NCBI Taxonomy" id="2906077"/>
    <lineage>
        <taxon>Bacteria</taxon>
        <taxon>Pseudomonadati</taxon>
        <taxon>Bacteroidota</taxon>
        <taxon>Flavobacteriia</taxon>
        <taxon>Flavobacteriales</taxon>
        <taxon>Flavobacteriaceae</taxon>
        <taxon>Flavobacterium</taxon>
    </lineage>
</organism>
<proteinExistence type="predicted"/>
<evidence type="ECO:0000313" key="2">
    <source>
        <dbReference type="EMBL" id="MFK7049245.1"/>
    </source>
</evidence>
<protein>
    <submittedName>
        <fullName evidence="2">Uncharacterized protein</fullName>
    </submittedName>
</protein>
<sequence length="45" mass="5458">MSRKNEKNIKKFNTKLKKAKIKNQAKKIERKNKLKEITSFFYAKN</sequence>
<reference evidence="2 3" key="1">
    <citation type="submission" date="2024-02" db="EMBL/GenBank/DDBJ databases">
        <title>Comparative Genomic Analysis of Flavobacterium Species Causing Columnaris Disease of Freshwater Fish in Thailand: Insights into Virulence and Resistance Mechanisms.</title>
        <authorList>
            <person name="Nguyen D."/>
            <person name="Chokmangmeepisarn P."/>
            <person name="Khianchaikhan K."/>
            <person name="Morishita M."/>
            <person name="Bunnoy A."/>
            <person name="Rodkhum C."/>
        </authorList>
    </citation>
    <scope>NUCLEOTIDE SEQUENCE [LARGE SCALE GENOMIC DNA]</scope>
    <source>
        <strain evidence="2 3">KCRT2007</strain>
    </source>
</reference>